<proteinExistence type="predicted"/>
<dbReference type="Proteomes" id="UP000770717">
    <property type="component" value="Unassembled WGS sequence"/>
</dbReference>
<evidence type="ECO:0000313" key="1">
    <source>
        <dbReference type="EMBL" id="KAG9482429.1"/>
    </source>
</evidence>
<dbReference type="AlphaFoldDB" id="A0A8J6F996"/>
<comment type="caution">
    <text evidence="1">The sequence shown here is derived from an EMBL/GenBank/DDBJ whole genome shotgun (WGS) entry which is preliminary data.</text>
</comment>
<gene>
    <name evidence="1" type="ORF">GDO78_011230</name>
</gene>
<keyword evidence="2" id="KW-1185">Reference proteome</keyword>
<protein>
    <submittedName>
        <fullName evidence="1">Uncharacterized protein</fullName>
    </submittedName>
</protein>
<reference evidence="1" key="1">
    <citation type="thesis" date="2020" institute="ProQuest LLC" country="789 East Eisenhower Parkway, Ann Arbor, MI, USA">
        <title>Comparative Genomics and Chromosome Evolution.</title>
        <authorList>
            <person name="Mudd A.B."/>
        </authorList>
    </citation>
    <scope>NUCLEOTIDE SEQUENCE</scope>
    <source>
        <strain evidence="1">HN-11 Male</strain>
        <tissue evidence="1">Kidney and liver</tissue>
    </source>
</reference>
<dbReference type="EMBL" id="WNTK01000006">
    <property type="protein sequence ID" value="KAG9482429.1"/>
    <property type="molecule type" value="Genomic_DNA"/>
</dbReference>
<organism evidence="1 2">
    <name type="scientific">Eleutherodactylus coqui</name>
    <name type="common">Puerto Rican coqui</name>
    <dbReference type="NCBI Taxonomy" id="57060"/>
    <lineage>
        <taxon>Eukaryota</taxon>
        <taxon>Metazoa</taxon>
        <taxon>Chordata</taxon>
        <taxon>Craniata</taxon>
        <taxon>Vertebrata</taxon>
        <taxon>Euteleostomi</taxon>
        <taxon>Amphibia</taxon>
        <taxon>Batrachia</taxon>
        <taxon>Anura</taxon>
        <taxon>Neobatrachia</taxon>
        <taxon>Hyloidea</taxon>
        <taxon>Eleutherodactylidae</taxon>
        <taxon>Eleutherodactylinae</taxon>
        <taxon>Eleutherodactylus</taxon>
        <taxon>Eleutherodactylus</taxon>
    </lineage>
</organism>
<accession>A0A8J6F996</accession>
<name>A0A8J6F996_ELECQ</name>
<evidence type="ECO:0000313" key="2">
    <source>
        <dbReference type="Proteomes" id="UP000770717"/>
    </source>
</evidence>
<sequence length="79" mass="8685">MFLALPPCKRCTLSSSMVLLSGRCSNLLKMVVTWSYKSSGGMSSGSPLSLRLLRWPLFSMSSTWKVNSLICFSNESAIC</sequence>